<feature type="domain" description="Cytochrome c assembly protein" evidence="7">
    <location>
        <begin position="2"/>
        <end position="83"/>
    </location>
</feature>
<keyword evidence="5 6" id="KW-0472">Membrane</keyword>
<reference evidence="8" key="1">
    <citation type="submission" date="2018-05" db="EMBL/GenBank/DDBJ databases">
        <authorList>
            <person name="Lanie J.A."/>
            <person name="Ng W.-L."/>
            <person name="Kazmierczak K.M."/>
            <person name="Andrzejewski T.M."/>
            <person name="Davidsen T.M."/>
            <person name="Wayne K.J."/>
            <person name="Tettelin H."/>
            <person name="Glass J.I."/>
            <person name="Rusch D."/>
            <person name="Podicherti R."/>
            <person name="Tsui H.-C.T."/>
            <person name="Winkler M.E."/>
        </authorList>
    </citation>
    <scope>NUCLEOTIDE SEQUENCE</scope>
</reference>
<comment type="subcellular location">
    <subcellularLocation>
        <location evidence="1">Membrane</location>
        <topology evidence="1">Multi-pass membrane protein</topology>
    </subcellularLocation>
</comment>
<evidence type="ECO:0000313" key="8">
    <source>
        <dbReference type="EMBL" id="SVD99793.1"/>
    </source>
</evidence>
<sequence>ALFFTLFGTILGGIWADQSWGRFWGWDPKENGALLIVMWHIMMIHMRLTGKVKPEGFALGLIMNNIVVMMAWFGVNLLNVGLHSYGFTSGIAWNLVLFTAFELMTGFGTYYWAKLRKKSIALPATIN</sequence>
<proteinExistence type="predicted"/>
<evidence type="ECO:0000256" key="1">
    <source>
        <dbReference type="ARBA" id="ARBA00004141"/>
    </source>
</evidence>
<dbReference type="GO" id="GO:0005886">
    <property type="term" value="C:plasma membrane"/>
    <property type="evidence" value="ECO:0007669"/>
    <property type="project" value="TreeGrafter"/>
</dbReference>
<dbReference type="GO" id="GO:0017004">
    <property type="term" value="P:cytochrome complex assembly"/>
    <property type="evidence" value="ECO:0007669"/>
    <property type="project" value="UniProtKB-KW"/>
</dbReference>
<accession>A0A382ZWN4</accession>
<evidence type="ECO:0000256" key="2">
    <source>
        <dbReference type="ARBA" id="ARBA00022692"/>
    </source>
</evidence>
<dbReference type="Pfam" id="PF01578">
    <property type="entry name" value="Cytochrom_C_asm"/>
    <property type="match status" value="1"/>
</dbReference>
<evidence type="ECO:0000256" key="3">
    <source>
        <dbReference type="ARBA" id="ARBA00022748"/>
    </source>
</evidence>
<feature type="non-terminal residue" evidence="8">
    <location>
        <position position="1"/>
    </location>
</feature>
<feature type="transmembrane region" description="Helical" evidence="6">
    <location>
        <begin position="32"/>
        <end position="50"/>
    </location>
</feature>
<gene>
    <name evidence="8" type="ORF">METZ01_LOCUS452647</name>
</gene>
<evidence type="ECO:0000256" key="4">
    <source>
        <dbReference type="ARBA" id="ARBA00022989"/>
    </source>
</evidence>
<evidence type="ECO:0000256" key="6">
    <source>
        <dbReference type="SAM" id="Phobius"/>
    </source>
</evidence>
<keyword evidence="3" id="KW-0201">Cytochrome c-type biogenesis</keyword>
<dbReference type="AlphaFoldDB" id="A0A382ZWN4"/>
<dbReference type="EMBL" id="UINC01187198">
    <property type="protein sequence ID" value="SVD99793.1"/>
    <property type="molecule type" value="Genomic_DNA"/>
</dbReference>
<dbReference type="PANTHER" id="PTHR30071:SF1">
    <property type="entry name" value="CYTOCHROME B_B6 PROTEIN-RELATED"/>
    <property type="match status" value="1"/>
</dbReference>
<dbReference type="GO" id="GO:0020037">
    <property type="term" value="F:heme binding"/>
    <property type="evidence" value="ECO:0007669"/>
    <property type="project" value="InterPro"/>
</dbReference>
<name>A0A382ZWN4_9ZZZZ</name>
<evidence type="ECO:0000259" key="7">
    <source>
        <dbReference type="Pfam" id="PF01578"/>
    </source>
</evidence>
<dbReference type="InterPro" id="IPR045062">
    <property type="entry name" value="Cyt_c_biogenesis_CcsA/CcmC"/>
</dbReference>
<keyword evidence="4 6" id="KW-1133">Transmembrane helix</keyword>
<dbReference type="InterPro" id="IPR002541">
    <property type="entry name" value="Cyt_c_assembly"/>
</dbReference>
<dbReference type="PANTHER" id="PTHR30071">
    <property type="entry name" value="HEME EXPORTER PROTEIN C"/>
    <property type="match status" value="1"/>
</dbReference>
<evidence type="ECO:0000256" key="5">
    <source>
        <dbReference type="ARBA" id="ARBA00023136"/>
    </source>
</evidence>
<organism evidence="8">
    <name type="scientific">marine metagenome</name>
    <dbReference type="NCBI Taxonomy" id="408172"/>
    <lineage>
        <taxon>unclassified sequences</taxon>
        <taxon>metagenomes</taxon>
        <taxon>ecological metagenomes</taxon>
    </lineage>
</organism>
<keyword evidence="2 6" id="KW-0812">Transmembrane</keyword>
<feature type="transmembrane region" description="Helical" evidence="6">
    <location>
        <begin position="57"/>
        <end position="79"/>
    </location>
</feature>
<feature type="transmembrane region" description="Helical" evidence="6">
    <location>
        <begin position="91"/>
        <end position="113"/>
    </location>
</feature>
<protein>
    <recommendedName>
        <fullName evidence="7">Cytochrome c assembly protein domain-containing protein</fullName>
    </recommendedName>
</protein>